<accession>A0A381PVY2</accession>
<proteinExistence type="predicted"/>
<dbReference type="InterPro" id="IPR029063">
    <property type="entry name" value="SAM-dependent_MTases_sf"/>
</dbReference>
<gene>
    <name evidence="2" type="ORF">METZ01_LOCUS23051</name>
</gene>
<reference evidence="2" key="1">
    <citation type="submission" date="2018-05" db="EMBL/GenBank/DDBJ databases">
        <authorList>
            <person name="Lanie J.A."/>
            <person name="Ng W.-L."/>
            <person name="Kazmierczak K.M."/>
            <person name="Andrzejewski T.M."/>
            <person name="Davidsen T.M."/>
            <person name="Wayne K.J."/>
            <person name="Tettelin H."/>
            <person name="Glass J.I."/>
            <person name="Rusch D."/>
            <person name="Podicherti R."/>
            <person name="Tsui H.-C.T."/>
            <person name="Winkler M.E."/>
        </authorList>
    </citation>
    <scope>NUCLEOTIDE SEQUENCE</scope>
</reference>
<dbReference type="InterPro" id="IPR041698">
    <property type="entry name" value="Methyltransf_25"/>
</dbReference>
<dbReference type="Pfam" id="PF13649">
    <property type="entry name" value="Methyltransf_25"/>
    <property type="match status" value="1"/>
</dbReference>
<organism evidence="2">
    <name type="scientific">marine metagenome</name>
    <dbReference type="NCBI Taxonomy" id="408172"/>
    <lineage>
        <taxon>unclassified sequences</taxon>
        <taxon>metagenomes</taxon>
        <taxon>ecological metagenomes</taxon>
    </lineage>
</organism>
<feature type="domain" description="Methyltransferase" evidence="1">
    <location>
        <begin position="61"/>
        <end position="155"/>
    </location>
</feature>
<dbReference type="Gene3D" id="3.40.50.150">
    <property type="entry name" value="Vaccinia Virus protein VP39"/>
    <property type="match status" value="1"/>
</dbReference>
<name>A0A381PVY2_9ZZZZ</name>
<protein>
    <recommendedName>
        <fullName evidence="1">Methyltransferase domain-containing protein</fullName>
    </recommendedName>
</protein>
<evidence type="ECO:0000313" key="2">
    <source>
        <dbReference type="EMBL" id="SUZ70197.1"/>
    </source>
</evidence>
<evidence type="ECO:0000259" key="1">
    <source>
        <dbReference type="Pfam" id="PF13649"/>
    </source>
</evidence>
<dbReference type="CDD" id="cd02440">
    <property type="entry name" value="AdoMet_MTases"/>
    <property type="match status" value="1"/>
</dbReference>
<dbReference type="SUPFAM" id="SSF53335">
    <property type="entry name" value="S-adenosyl-L-methionine-dependent methyltransferases"/>
    <property type="match status" value="1"/>
</dbReference>
<dbReference type="EMBL" id="UINC01001083">
    <property type="protein sequence ID" value="SUZ70197.1"/>
    <property type="molecule type" value="Genomic_DNA"/>
</dbReference>
<dbReference type="AlphaFoldDB" id="A0A381PVY2"/>
<sequence>MIYSIKIFLEHTNLNEVKNHYDNLLGSVYSWILGDFKTAYKQNIELLRSLDIPITGNGIAIDLGAGPGSQSIPLAELGFKVIAIDFCDILLDELQKNAGDLKIKTICADITKFKDHINKQVELIVCMGDTLVHLSKKDDVEKILIDAASTLISGGSIIISIRDYHSPGPTGSNRFIPIRSSENQIFTCFLEYEDDIVRVSDILQTKKNNEWNFNVSSYNKLRLKKDWVSNVLVLNSMNIVNDFERDGMLFVHAEKL</sequence>